<protein>
    <submittedName>
        <fullName evidence="8">Zinc transport system permease protein</fullName>
    </submittedName>
</protein>
<feature type="transmembrane region" description="Helical" evidence="7">
    <location>
        <begin position="30"/>
        <end position="51"/>
    </location>
</feature>
<feature type="transmembrane region" description="Helical" evidence="7">
    <location>
        <begin position="233"/>
        <end position="258"/>
    </location>
</feature>
<keyword evidence="6" id="KW-0813">Transport</keyword>
<keyword evidence="5 7" id="KW-0472">Membrane</keyword>
<dbReference type="PANTHER" id="PTHR30477:SF18">
    <property type="entry name" value="METAL TRANSPORT SYSTEM MEMBRANE PROTEIN CT_417-RELATED"/>
    <property type="match status" value="1"/>
</dbReference>
<dbReference type="InterPro" id="IPR001626">
    <property type="entry name" value="ABC_TroCD"/>
</dbReference>
<evidence type="ECO:0000313" key="8">
    <source>
        <dbReference type="EMBL" id="SFM97719.1"/>
    </source>
</evidence>
<accession>A0A1I4V916</accession>
<dbReference type="Proteomes" id="UP000199611">
    <property type="component" value="Unassembled WGS sequence"/>
</dbReference>
<evidence type="ECO:0000256" key="3">
    <source>
        <dbReference type="ARBA" id="ARBA00022692"/>
    </source>
</evidence>
<dbReference type="GO" id="GO:0055085">
    <property type="term" value="P:transmembrane transport"/>
    <property type="evidence" value="ECO:0007669"/>
    <property type="project" value="InterPro"/>
</dbReference>
<comment type="subcellular location">
    <subcellularLocation>
        <location evidence="6">Cell membrane</location>
        <topology evidence="6">Multi-pass membrane protein</topology>
    </subcellularLocation>
    <subcellularLocation>
        <location evidence="1">Membrane</location>
        <topology evidence="1">Multi-pass membrane protein</topology>
    </subcellularLocation>
</comment>
<evidence type="ECO:0000256" key="1">
    <source>
        <dbReference type="ARBA" id="ARBA00004141"/>
    </source>
</evidence>
<dbReference type="EMBL" id="FOUU01000008">
    <property type="protein sequence ID" value="SFM97719.1"/>
    <property type="molecule type" value="Genomic_DNA"/>
</dbReference>
<dbReference type="STRING" id="39841.SAMN05660836_02179"/>
<dbReference type="Pfam" id="PF00950">
    <property type="entry name" value="ABC-3"/>
    <property type="match status" value="1"/>
</dbReference>
<dbReference type="Gene3D" id="1.10.3470.10">
    <property type="entry name" value="ABC transporter involved in vitamin B12 uptake, BtuC"/>
    <property type="match status" value="1"/>
</dbReference>
<dbReference type="OrthoDB" id="9798540at2"/>
<dbReference type="SUPFAM" id="SSF81345">
    <property type="entry name" value="ABC transporter involved in vitamin B12 uptake, BtuC"/>
    <property type="match status" value="1"/>
</dbReference>
<sequence>MAYLIEYCVNIDGERTEEMPDWMAWEVMKYAFLATFLAALAAGIVGSLVVVNRMVFLAGGIAHAAYGGVGIGIFFGIPLLPSTIGFSVLCSIILGYLSDRNRHRSDALIGTIWAAGMSIGALLINLSPGYRPDIMGYLFGSILTVTPTELRSLMLLDVVLIACCYFWYHELLAVSYDHEFATARGLSVRFFYNLLLIFSAVTVVFLMRLVGLILVIALLSIPAYMVEPRVPSLAHMFVGCTLVSLLFLIVGLLVALCFNLQPGPAIILTASTIFAVTEAFSLLRFKIRRLV</sequence>
<organism evidence="8 9">
    <name type="scientific">Thermodesulforhabdus norvegica</name>
    <dbReference type="NCBI Taxonomy" id="39841"/>
    <lineage>
        <taxon>Bacteria</taxon>
        <taxon>Pseudomonadati</taxon>
        <taxon>Thermodesulfobacteriota</taxon>
        <taxon>Syntrophobacteria</taxon>
        <taxon>Syntrophobacterales</taxon>
        <taxon>Thermodesulforhabdaceae</taxon>
        <taxon>Thermodesulforhabdus</taxon>
    </lineage>
</organism>
<evidence type="ECO:0000256" key="5">
    <source>
        <dbReference type="ARBA" id="ARBA00023136"/>
    </source>
</evidence>
<feature type="transmembrane region" description="Helical" evidence="7">
    <location>
        <begin position="265"/>
        <end position="285"/>
    </location>
</feature>
<proteinExistence type="inferred from homology"/>
<evidence type="ECO:0000256" key="2">
    <source>
        <dbReference type="ARBA" id="ARBA00008034"/>
    </source>
</evidence>
<evidence type="ECO:0000313" key="9">
    <source>
        <dbReference type="Proteomes" id="UP000199611"/>
    </source>
</evidence>
<evidence type="ECO:0000256" key="4">
    <source>
        <dbReference type="ARBA" id="ARBA00022989"/>
    </source>
</evidence>
<gene>
    <name evidence="8" type="ORF">SAMN05660836_02179</name>
</gene>
<dbReference type="GO" id="GO:0010043">
    <property type="term" value="P:response to zinc ion"/>
    <property type="evidence" value="ECO:0007669"/>
    <property type="project" value="TreeGrafter"/>
</dbReference>
<evidence type="ECO:0000256" key="6">
    <source>
        <dbReference type="RuleBase" id="RU003943"/>
    </source>
</evidence>
<keyword evidence="3 6" id="KW-0812">Transmembrane</keyword>
<feature type="transmembrane region" description="Helical" evidence="7">
    <location>
        <begin position="190"/>
        <end position="221"/>
    </location>
</feature>
<evidence type="ECO:0000256" key="7">
    <source>
        <dbReference type="SAM" id="Phobius"/>
    </source>
</evidence>
<name>A0A1I4V916_9BACT</name>
<dbReference type="AlphaFoldDB" id="A0A1I4V916"/>
<keyword evidence="4 7" id="KW-1133">Transmembrane helix</keyword>
<comment type="similarity">
    <text evidence="2 6">Belongs to the ABC-3 integral membrane protein family.</text>
</comment>
<dbReference type="PANTHER" id="PTHR30477">
    <property type="entry name" value="ABC-TRANSPORTER METAL-BINDING PROTEIN"/>
    <property type="match status" value="1"/>
</dbReference>
<dbReference type="RefSeq" id="WP_093395766.1">
    <property type="nucleotide sequence ID" value="NZ_FOUU01000008.1"/>
</dbReference>
<feature type="transmembrane region" description="Helical" evidence="7">
    <location>
        <begin position="150"/>
        <end position="169"/>
    </location>
</feature>
<dbReference type="GO" id="GO:0043190">
    <property type="term" value="C:ATP-binding cassette (ABC) transporter complex"/>
    <property type="evidence" value="ECO:0007669"/>
    <property type="project" value="InterPro"/>
</dbReference>
<dbReference type="InterPro" id="IPR037294">
    <property type="entry name" value="ABC_BtuC-like"/>
</dbReference>
<feature type="transmembrane region" description="Helical" evidence="7">
    <location>
        <begin position="108"/>
        <end position="130"/>
    </location>
</feature>
<feature type="transmembrane region" description="Helical" evidence="7">
    <location>
        <begin position="71"/>
        <end position="96"/>
    </location>
</feature>
<keyword evidence="9" id="KW-1185">Reference proteome</keyword>
<reference evidence="8 9" key="1">
    <citation type="submission" date="2016-10" db="EMBL/GenBank/DDBJ databases">
        <authorList>
            <person name="de Groot N.N."/>
        </authorList>
    </citation>
    <scope>NUCLEOTIDE SEQUENCE [LARGE SCALE GENOMIC DNA]</scope>
    <source>
        <strain evidence="8 9">DSM 9990</strain>
    </source>
</reference>